<gene>
    <name evidence="1" type="ORF">AAHA92_12705</name>
</gene>
<name>A0ABD1HL91_SALDI</name>
<proteinExistence type="predicted"/>
<comment type="caution">
    <text evidence="1">The sequence shown here is derived from an EMBL/GenBank/DDBJ whole genome shotgun (WGS) entry which is preliminary data.</text>
</comment>
<protein>
    <submittedName>
        <fullName evidence="1">Uncharacterized protein</fullName>
    </submittedName>
</protein>
<sequence length="89" mass="10310">MSDYIPSRFTLERSQGTRVGSPYGRNIRPKGDRTRRSCGVGFGVDFKIDCDDEQWAQIVKLDPNARVIYMDHGLDHIYQMKLHIAHLCR</sequence>
<reference evidence="1 2" key="1">
    <citation type="submission" date="2024-06" db="EMBL/GenBank/DDBJ databases">
        <title>A chromosome level genome sequence of Diviner's sage (Salvia divinorum).</title>
        <authorList>
            <person name="Ford S.A."/>
            <person name="Ro D.-K."/>
            <person name="Ness R.W."/>
            <person name="Phillips M.A."/>
        </authorList>
    </citation>
    <scope>NUCLEOTIDE SEQUENCE [LARGE SCALE GENOMIC DNA]</scope>
    <source>
        <strain evidence="1">SAF-2024a</strain>
        <tissue evidence="1">Leaf</tissue>
    </source>
</reference>
<evidence type="ECO:0000313" key="2">
    <source>
        <dbReference type="Proteomes" id="UP001567538"/>
    </source>
</evidence>
<dbReference type="Proteomes" id="UP001567538">
    <property type="component" value="Unassembled WGS sequence"/>
</dbReference>
<evidence type="ECO:0000313" key="1">
    <source>
        <dbReference type="EMBL" id="KAL1557185.1"/>
    </source>
</evidence>
<dbReference type="AlphaFoldDB" id="A0ABD1HL91"/>
<accession>A0ABD1HL91</accession>
<dbReference type="EMBL" id="JBEAFC010000005">
    <property type="protein sequence ID" value="KAL1557185.1"/>
    <property type="molecule type" value="Genomic_DNA"/>
</dbReference>
<keyword evidence="2" id="KW-1185">Reference proteome</keyword>
<organism evidence="1 2">
    <name type="scientific">Salvia divinorum</name>
    <name type="common">Maria pastora</name>
    <name type="synonym">Diviner's sage</name>
    <dbReference type="NCBI Taxonomy" id="28513"/>
    <lineage>
        <taxon>Eukaryota</taxon>
        <taxon>Viridiplantae</taxon>
        <taxon>Streptophyta</taxon>
        <taxon>Embryophyta</taxon>
        <taxon>Tracheophyta</taxon>
        <taxon>Spermatophyta</taxon>
        <taxon>Magnoliopsida</taxon>
        <taxon>eudicotyledons</taxon>
        <taxon>Gunneridae</taxon>
        <taxon>Pentapetalae</taxon>
        <taxon>asterids</taxon>
        <taxon>lamiids</taxon>
        <taxon>Lamiales</taxon>
        <taxon>Lamiaceae</taxon>
        <taxon>Nepetoideae</taxon>
        <taxon>Mentheae</taxon>
        <taxon>Salviinae</taxon>
        <taxon>Salvia</taxon>
        <taxon>Salvia subgen. Calosphace</taxon>
    </lineage>
</organism>